<evidence type="ECO:0000313" key="3">
    <source>
        <dbReference type="Proteomes" id="UP001500653"/>
    </source>
</evidence>
<proteinExistence type="predicted"/>
<sequence length="83" mass="8302">MRLGTTRWDGSSDAVSGVRSAASPSEVTSGSEPGSCSCSVVPVGAGSSPESRSGPSAGPDRDEEEGVSLGTRRMLQAATAAFR</sequence>
<organism evidence="2 3">
    <name type="scientific">Prauserella halophila</name>
    <dbReference type="NCBI Taxonomy" id="185641"/>
    <lineage>
        <taxon>Bacteria</taxon>
        <taxon>Bacillati</taxon>
        <taxon>Actinomycetota</taxon>
        <taxon>Actinomycetes</taxon>
        <taxon>Pseudonocardiales</taxon>
        <taxon>Pseudonocardiaceae</taxon>
        <taxon>Prauserella</taxon>
    </lineage>
</organism>
<feature type="region of interest" description="Disordered" evidence="1">
    <location>
        <begin position="1"/>
        <end position="83"/>
    </location>
</feature>
<protein>
    <submittedName>
        <fullName evidence="2">Uncharacterized protein</fullName>
    </submittedName>
</protein>
<keyword evidence="3" id="KW-1185">Reference proteome</keyword>
<dbReference type="Proteomes" id="UP001500653">
    <property type="component" value="Unassembled WGS sequence"/>
</dbReference>
<evidence type="ECO:0000313" key="2">
    <source>
        <dbReference type="EMBL" id="GAA1250369.1"/>
    </source>
</evidence>
<feature type="compositionally biased region" description="Polar residues" evidence="1">
    <location>
        <begin position="22"/>
        <end position="38"/>
    </location>
</feature>
<name>A0ABP4H723_9PSEU</name>
<dbReference type="EMBL" id="BAAALN010000018">
    <property type="protein sequence ID" value="GAA1250369.1"/>
    <property type="molecule type" value="Genomic_DNA"/>
</dbReference>
<reference evidence="3" key="1">
    <citation type="journal article" date="2019" name="Int. J. Syst. Evol. Microbiol.">
        <title>The Global Catalogue of Microorganisms (GCM) 10K type strain sequencing project: providing services to taxonomists for standard genome sequencing and annotation.</title>
        <authorList>
            <consortium name="The Broad Institute Genomics Platform"/>
            <consortium name="The Broad Institute Genome Sequencing Center for Infectious Disease"/>
            <person name="Wu L."/>
            <person name="Ma J."/>
        </authorList>
    </citation>
    <scope>NUCLEOTIDE SEQUENCE [LARGE SCALE GENOMIC DNA]</scope>
    <source>
        <strain evidence="3">JCM 13023</strain>
    </source>
</reference>
<evidence type="ECO:0000256" key="1">
    <source>
        <dbReference type="SAM" id="MobiDB-lite"/>
    </source>
</evidence>
<accession>A0ABP4H723</accession>
<gene>
    <name evidence="2" type="ORF">GCM10009676_41290</name>
</gene>
<comment type="caution">
    <text evidence="2">The sequence shown here is derived from an EMBL/GenBank/DDBJ whole genome shotgun (WGS) entry which is preliminary data.</text>
</comment>